<evidence type="ECO:0000256" key="3">
    <source>
        <dbReference type="ARBA" id="ARBA00022827"/>
    </source>
</evidence>
<proteinExistence type="predicted"/>
<dbReference type="EMBL" id="AXCR01000005">
    <property type="protein sequence ID" value="KJR87209.1"/>
    <property type="molecule type" value="Genomic_DNA"/>
</dbReference>
<keyword evidence="5 6" id="KW-0503">Monooxygenase</keyword>
<dbReference type="Pfam" id="PF00743">
    <property type="entry name" value="FMO-like"/>
    <property type="match status" value="1"/>
</dbReference>
<dbReference type="GO" id="GO:0050661">
    <property type="term" value="F:NADP binding"/>
    <property type="evidence" value="ECO:0007669"/>
    <property type="project" value="InterPro"/>
</dbReference>
<protein>
    <submittedName>
        <fullName evidence="6">Monooxygenase</fullName>
    </submittedName>
</protein>
<dbReference type="GO" id="GO:0050660">
    <property type="term" value="F:flavin adenine dinucleotide binding"/>
    <property type="evidence" value="ECO:0007669"/>
    <property type="project" value="InterPro"/>
</dbReference>
<reference evidence="6 7" key="2">
    <citation type="journal article" date="2015" name="Eukaryot. Cell">
        <title>Asexual propagation of a virulent clone complex in a human and feline outbreak of sporotrichosis.</title>
        <authorList>
            <person name="Teixeira Mde M."/>
            <person name="Rodrigues A.M."/>
            <person name="Tsui C.K."/>
            <person name="de Almeida L.G."/>
            <person name="Van Diepeningen A.D."/>
            <person name="van den Ende B.G."/>
            <person name="Fernandes G.F."/>
            <person name="Kano R."/>
            <person name="Hamelin R.C."/>
            <person name="Lopes-Bezerra L.M."/>
            <person name="Vasconcelos A.T."/>
            <person name="de Hoog S."/>
            <person name="de Camargo Z.P."/>
            <person name="Felipe M.S."/>
        </authorList>
    </citation>
    <scope>NUCLEOTIDE SEQUENCE [LARGE SCALE GENOMIC DNA]</scope>
    <source>
        <strain evidence="6 7">1099-18</strain>
    </source>
</reference>
<keyword evidence="3" id="KW-0274">FAD</keyword>
<name>A0A0F2MDP4_SPOSC</name>
<evidence type="ECO:0000313" key="6">
    <source>
        <dbReference type="EMBL" id="KJR87209.1"/>
    </source>
</evidence>
<dbReference type="Gene3D" id="3.50.50.60">
    <property type="entry name" value="FAD/NAD(P)-binding domain"/>
    <property type="match status" value="3"/>
</dbReference>
<dbReference type="Proteomes" id="UP000033710">
    <property type="component" value="Unassembled WGS sequence"/>
</dbReference>
<dbReference type="PANTHER" id="PTHR43872">
    <property type="entry name" value="MONOOXYGENASE, PUTATIVE (AFU_ORTHOLOGUE AFUA_8G02570)-RELATED"/>
    <property type="match status" value="1"/>
</dbReference>
<sequence>MGSASVEELDVIIVGAGLSGLNSAYLLKKQIPDAKFAILEGRNIIGGTWAFWKYPGARSDSSATVFRFAWHPWPHDLNFPDAPLVQAYAEDAAKVHGLDKHIRFNNKVGDRRWSTAEQMWTVDVTDAETGAQLPPVRARWLVNCSGYYSYEEAQKVEIPGIKQFRGEVVHPQFWSSDIDMKGKNVVIIGSGATAITMLPHVSKVAKHTTMLQRSPSYVMALPRKDKMTQLLQRLLPRRLADWIDWYRQMFLESVFVWWLQTFPGAGRRLLRALTKRSLPKDLDVDVHFKPAYNPFEQRLCLCPDADFFKALQNDPCTIVTDHIDTVTPTGIRLKGSGDEIPADMIITATGLYVQLMNGRIPLVDGKPIRVTDLYGWRSCMIEGAPNLCFIIGYTTGTWTPGADAHFRTVLSVMKEMRKRGATSATPTIDPAVRKTMPKLPAVPVTSGYLVNARDRLPMSAGRYPWSTGLTYAADAWHNLTGNAHDGMVYTVPNKKRL</sequence>
<accession>A0A0F2MDP4</accession>
<evidence type="ECO:0000256" key="4">
    <source>
        <dbReference type="ARBA" id="ARBA00023002"/>
    </source>
</evidence>
<dbReference type="VEuPathDB" id="FungiDB:SPSK_01701"/>
<dbReference type="AlphaFoldDB" id="A0A0F2MDP4"/>
<dbReference type="InterPro" id="IPR020946">
    <property type="entry name" value="Flavin_mOase-like"/>
</dbReference>
<reference evidence="6 7" key="1">
    <citation type="journal article" date="2014" name="BMC Genomics">
        <title>Comparative genomics of the major fungal agents of human and animal Sporotrichosis: Sporothrix schenckii and Sporothrix brasiliensis.</title>
        <authorList>
            <person name="Teixeira M.M."/>
            <person name="de Almeida L.G."/>
            <person name="Kubitschek-Barreira P."/>
            <person name="Alves F.L."/>
            <person name="Kioshima E.S."/>
            <person name="Abadio A.K."/>
            <person name="Fernandes L."/>
            <person name="Derengowski L.S."/>
            <person name="Ferreira K.S."/>
            <person name="Souza R.C."/>
            <person name="Ruiz J.C."/>
            <person name="de Andrade N.C."/>
            <person name="Paes H.C."/>
            <person name="Nicola A.M."/>
            <person name="Albuquerque P."/>
            <person name="Gerber A.L."/>
            <person name="Martins V.P."/>
            <person name="Peconick L.D."/>
            <person name="Neto A.V."/>
            <person name="Chaucanez C.B."/>
            <person name="Silva P.A."/>
            <person name="Cunha O.L."/>
            <person name="de Oliveira F.F."/>
            <person name="dos Santos T.C."/>
            <person name="Barros A.L."/>
            <person name="Soares M.A."/>
            <person name="de Oliveira L.M."/>
            <person name="Marini M.M."/>
            <person name="Villalobos-Duno H."/>
            <person name="Cunha M.M."/>
            <person name="de Hoog S."/>
            <person name="da Silveira J.F."/>
            <person name="Henrissat B."/>
            <person name="Nino-Vega G.A."/>
            <person name="Cisalpino P.S."/>
            <person name="Mora-Montes H.M."/>
            <person name="Almeida S.R."/>
            <person name="Stajich J.E."/>
            <person name="Lopes-Bezerra L.M."/>
            <person name="Vasconcelos A.T."/>
            <person name="Felipe M.S."/>
        </authorList>
    </citation>
    <scope>NUCLEOTIDE SEQUENCE [LARGE SCALE GENOMIC DNA]</scope>
    <source>
        <strain evidence="6 7">1099-18</strain>
    </source>
</reference>
<evidence type="ECO:0000256" key="2">
    <source>
        <dbReference type="ARBA" id="ARBA00022630"/>
    </source>
</evidence>
<gene>
    <name evidence="6" type="ORF">SPSK_01701</name>
</gene>
<dbReference type="PANTHER" id="PTHR43872:SF1">
    <property type="entry name" value="MONOOXYGENASE, PUTATIVE (AFU_ORTHOLOGUE AFUA_8G02570)-RELATED"/>
    <property type="match status" value="1"/>
</dbReference>
<evidence type="ECO:0000313" key="7">
    <source>
        <dbReference type="Proteomes" id="UP000033710"/>
    </source>
</evidence>
<keyword evidence="4" id="KW-0560">Oxidoreductase</keyword>
<evidence type="ECO:0000256" key="5">
    <source>
        <dbReference type="ARBA" id="ARBA00023033"/>
    </source>
</evidence>
<dbReference type="OrthoDB" id="66881at2759"/>
<dbReference type="InterPro" id="IPR051820">
    <property type="entry name" value="FAD-binding_MO"/>
</dbReference>
<comment type="caution">
    <text evidence="6">The sequence shown here is derived from an EMBL/GenBank/DDBJ whole genome shotgun (WGS) entry which is preliminary data.</text>
</comment>
<dbReference type="RefSeq" id="XP_016589885.1">
    <property type="nucleotide sequence ID" value="XM_016728608.1"/>
</dbReference>
<dbReference type="SUPFAM" id="SSF51905">
    <property type="entry name" value="FAD/NAD(P)-binding domain"/>
    <property type="match status" value="1"/>
</dbReference>
<keyword evidence="2" id="KW-0285">Flavoprotein</keyword>
<dbReference type="GO" id="GO:0004499">
    <property type="term" value="F:N,N-dimethylaniline monooxygenase activity"/>
    <property type="evidence" value="ECO:0007669"/>
    <property type="project" value="InterPro"/>
</dbReference>
<comment type="cofactor">
    <cofactor evidence="1">
        <name>FAD</name>
        <dbReference type="ChEBI" id="CHEBI:57692"/>
    </cofactor>
</comment>
<dbReference type="GeneID" id="27663885"/>
<evidence type="ECO:0000256" key="1">
    <source>
        <dbReference type="ARBA" id="ARBA00001974"/>
    </source>
</evidence>
<dbReference type="InterPro" id="IPR036188">
    <property type="entry name" value="FAD/NAD-bd_sf"/>
</dbReference>
<organism evidence="6 7">
    <name type="scientific">Sporothrix schenckii 1099-18</name>
    <dbReference type="NCBI Taxonomy" id="1397361"/>
    <lineage>
        <taxon>Eukaryota</taxon>
        <taxon>Fungi</taxon>
        <taxon>Dikarya</taxon>
        <taxon>Ascomycota</taxon>
        <taxon>Pezizomycotina</taxon>
        <taxon>Sordariomycetes</taxon>
        <taxon>Sordariomycetidae</taxon>
        <taxon>Ophiostomatales</taxon>
        <taxon>Ophiostomataceae</taxon>
        <taxon>Sporothrix</taxon>
    </lineage>
</organism>
<dbReference type="KEGG" id="ssck:SPSK_01701"/>